<evidence type="ECO:0000256" key="1">
    <source>
        <dbReference type="SAM" id="MobiDB-lite"/>
    </source>
</evidence>
<dbReference type="AlphaFoldDB" id="A0AAN6RSE8"/>
<reference evidence="2" key="1">
    <citation type="journal article" date="2023" name="Mol. Phylogenet. Evol.">
        <title>Genome-scale phylogeny and comparative genomics of the fungal order Sordariales.</title>
        <authorList>
            <person name="Hensen N."/>
            <person name="Bonometti L."/>
            <person name="Westerberg I."/>
            <person name="Brannstrom I.O."/>
            <person name="Guillou S."/>
            <person name="Cros-Aarteil S."/>
            <person name="Calhoun S."/>
            <person name="Haridas S."/>
            <person name="Kuo A."/>
            <person name="Mondo S."/>
            <person name="Pangilinan J."/>
            <person name="Riley R."/>
            <person name="LaButti K."/>
            <person name="Andreopoulos B."/>
            <person name="Lipzen A."/>
            <person name="Chen C."/>
            <person name="Yan M."/>
            <person name="Daum C."/>
            <person name="Ng V."/>
            <person name="Clum A."/>
            <person name="Steindorff A."/>
            <person name="Ohm R.A."/>
            <person name="Martin F."/>
            <person name="Silar P."/>
            <person name="Natvig D.O."/>
            <person name="Lalanne C."/>
            <person name="Gautier V."/>
            <person name="Ament-Velasquez S.L."/>
            <person name="Kruys A."/>
            <person name="Hutchinson M.I."/>
            <person name="Powell A.J."/>
            <person name="Barry K."/>
            <person name="Miller A.N."/>
            <person name="Grigoriev I.V."/>
            <person name="Debuchy R."/>
            <person name="Gladieux P."/>
            <person name="Hiltunen Thoren M."/>
            <person name="Johannesson H."/>
        </authorList>
    </citation>
    <scope>NUCLEOTIDE SEQUENCE</scope>
    <source>
        <strain evidence="2">CBS 103.79</strain>
    </source>
</reference>
<keyword evidence="3" id="KW-1185">Reference proteome</keyword>
<protein>
    <submittedName>
        <fullName evidence="2">Uncharacterized protein</fullName>
    </submittedName>
</protein>
<feature type="region of interest" description="Disordered" evidence="1">
    <location>
        <begin position="183"/>
        <end position="204"/>
    </location>
</feature>
<evidence type="ECO:0000313" key="2">
    <source>
        <dbReference type="EMBL" id="KAK3901280.1"/>
    </source>
</evidence>
<feature type="compositionally biased region" description="Polar residues" evidence="1">
    <location>
        <begin position="193"/>
        <end position="204"/>
    </location>
</feature>
<dbReference type="EMBL" id="MU855592">
    <property type="protein sequence ID" value="KAK3901280.1"/>
    <property type="molecule type" value="Genomic_DNA"/>
</dbReference>
<name>A0AAN6RSE8_9PEZI</name>
<feature type="region of interest" description="Disordered" evidence="1">
    <location>
        <begin position="488"/>
        <end position="509"/>
    </location>
</feature>
<dbReference type="Proteomes" id="UP001303889">
    <property type="component" value="Unassembled WGS sequence"/>
</dbReference>
<gene>
    <name evidence="2" type="ORF">C8A05DRAFT_35030</name>
</gene>
<proteinExistence type="predicted"/>
<sequence length="926" mass="103235">MARNEPFMRSNGALGPIDDRLSGDFDGDTPPGTAPYSPTGSVAGSSLSLVRAEKTANTDDQDFIINKKELQLAVETAWFKDFMNRSPDAPFRKSFRRASMQDRIVEGAPEIRIGITFMGGADKPTVVDAELKRLENIKKLERTPEWKVYTGGTLLKKIHVGGNLEYRMKDDSAAIIETYMVRTGRATPRQEPRNQSPSRQSSKLIKTNIIPGEPISRALIQTSRDDGDMTLTIDSTQVDLLHALPSDPTKYDLSCTLIEVDMFSMRGLMENYREIAQSGGRRLSTQECLQILDTMINDVRRLCTRSPRLFRMATRALIAQSNDIRYGVDFDSQWITITTSEGIRHLINQSAKYYLSLNDDPEEKATVRPKFLQMIVLLLSLINNRDLKSIKTTLESSFDLPGERPDVELLIMKVLPLGAANPTVFLRGLEDAYSPKTRASSYEYALLHEIWTGFQLTVAKKGYLVPHPTSTTGRHDLGQQTRINLQDLSLDDSDSDSDSESPTAGPRRELTWMLGWGTAGIESSTVLKDLQHDTLLREEAGDGNKSSIRAVNVVPHLDITADEKDQNLQVEAVFTNQTAYRLDATMPDDISTMRKGDYALVRVTDKVGCTLEIREEVLNDHYISATKRMSFLISKAQSLFPERGKSRNPFGGRDGPSTTGLPQLSVPSTAQTVWATIYPSDGSTPQRVATAFKIDNKMVFQYDVVGEMTRIRGKLNATIERVEAELRKFAGPRARTETERRQIQEAFNNFLHTLQEIKSELVHAEGKLRALNNFQHAEEAADPIVKVIYPSIAPPVESQPSWAPYQTDLFAEDNKSLLASCARLTVTSVQPSPAEQTVRLGFKDCAFALHVKPLSPAGRQGLPELPESGSTVMWMGYFIVLVREVPNVAKGFEVVAFYRVQSQKACPGGGKYSSAEDLRRRVARLV</sequence>
<evidence type="ECO:0000313" key="3">
    <source>
        <dbReference type="Proteomes" id="UP001303889"/>
    </source>
</evidence>
<feature type="compositionally biased region" description="Acidic residues" evidence="1">
    <location>
        <begin position="489"/>
        <end position="499"/>
    </location>
</feature>
<feature type="region of interest" description="Disordered" evidence="1">
    <location>
        <begin position="642"/>
        <end position="665"/>
    </location>
</feature>
<reference evidence="2" key="2">
    <citation type="submission" date="2023-05" db="EMBL/GenBank/DDBJ databases">
        <authorList>
            <consortium name="Lawrence Berkeley National Laboratory"/>
            <person name="Steindorff A."/>
            <person name="Hensen N."/>
            <person name="Bonometti L."/>
            <person name="Westerberg I."/>
            <person name="Brannstrom I.O."/>
            <person name="Guillou S."/>
            <person name="Cros-Aarteil S."/>
            <person name="Calhoun S."/>
            <person name="Haridas S."/>
            <person name="Kuo A."/>
            <person name="Mondo S."/>
            <person name="Pangilinan J."/>
            <person name="Riley R."/>
            <person name="Labutti K."/>
            <person name="Andreopoulos B."/>
            <person name="Lipzen A."/>
            <person name="Chen C."/>
            <person name="Yanf M."/>
            <person name="Daum C."/>
            <person name="Ng V."/>
            <person name="Clum A."/>
            <person name="Ohm R."/>
            <person name="Martin F."/>
            <person name="Silar P."/>
            <person name="Natvig D."/>
            <person name="Lalanne C."/>
            <person name="Gautier V."/>
            <person name="Ament-Velasquez S.L."/>
            <person name="Kruys A."/>
            <person name="Hutchinson M.I."/>
            <person name="Powell A.J."/>
            <person name="Barry K."/>
            <person name="Miller A.N."/>
            <person name="Grigoriev I.V."/>
            <person name="Debuchy R."/>
            <person name="Gladieux P."/>
            <person name="Thoren M.H."/>
            <person name="Johannesson H."/>
        </authorList>
    </citation>
    <scope>NUCLEOTIDE SEQUENCE</scope>
    <source>
        <strain evidence="2">CBS 103.79</strain>
    </source>
</reference>
<organism evidence="2 3">
    <name type="scientific">Staphylotrichum tortipilum</name>
    <dbReference type="NCBI Taxonomy" id="2831512"/>
    <lineage>
        <taxon>Eukaryota</taxon>
        <taxon>Fungi</taxon>
        <taxon>Dikarya</taxon>
        <taxon>Ascomycota</taxon>
        <taxon>Pezizomycotina</taxon>
        <taxon>Sordariomycetes</taxon>
        <taxon>Sordariomycetidae</taxon>
        <taxon>Sordariales</taxon>
        <taxon>Chaetomiaceae</taxon>
        <taxon>Staphylotrichum</taxon>
    </lineage>
</organism>
<feature type="region of interest" description="Disordered" evidence="1">
    <location>
        <begin position="1"/>
        <end position="43"/>
    </location>
</feature>
<accession>A0AAN6RSE8</accession>
<feature type="compositionally biased region" description="Polar residues" evidence="1">
    <location>
        <begin position="656"/>
        <end position="665"/>
    </location>
</feature>
<comment type="caution">
    <text evidence="2">The sequence shown here is derived from an EMBL/GenBank/DDBJ whole genome shotgun (WGS) entry which is preliminary data.</text>
</comment>